<accession>A0A0A8Y5I2</accession>
<protein>
    <submittedName>
        <fullName evidence="1">Uncharacterized protein</fullName>
    </submittedName>
</protein>
<organism evidence="1">
    <name type="scientific">Arundo donax</name>
    <name type="common">Giant reed</name>
    <name type="synonym">Donax arundinaceus</name>
    <dbReference type="NCBI Taxonomy" id="35708"/>
    <lineage>
        <taxon>Eukaryota</taxon>
        <taxon>Viridiplantae</taxon>
        <taxon>Streptophyta</taxon>
        <taxon>Embryophyta</taxon>
        <taxon>Tracheophyta</taxon>
        <taxon>Spermatophyta</taxon>
        <taxon>Magnoliopsida</taxon>
        <taxon>Liliopsida</taxon>
        <taxon>Poales</taxon>
        <taxon>Poaceae</taxon>
        <taxon>PACMAD clade</taxon>
        <taxon>Arundinoideae</taxon>
        <taxon>Arundineae</taxon>
        <taxon>Arundo</taxon>
    </lineage>
</organism>
<reference evidence="1" key="2">
    <citation type="journal article" date="2015" name="Data Brief">
        <title>Shoot transcriptome of the giant reed, Arundo donax.</title>
        <authorList>
            <person name="Barrero R.A."/>
            <person name="Guerrero F.D."/>
            <person name="Moolhuijzen P."/>
            <person name="Goolsby J.A."/>
            <person name="Tidwell J."/>
            <person name="Bellgard S.E."/>
            <person name="Bellgard M.I."/>
        </authorList>
    </citation>
    <scope>NUCLEOTIDE SEQUENCE</scope>
    <source>
        <tissue evidence="1">Shoot tissue taken approximately 20 cm above the soil surface</tissue>
    </source>
</reference>
<proteinExistence type="predicted"/>
<dbReference type="AlphaFoldDB" id="A0A0A8Y5I2"/>
<name>A0A0A8Y5I2_ARUDO</name>
<reference evidence="1" key="1">
    <citation type="submission" date="2014-09" db="EMBL/GenBank/DDBJ databases">
        <authorList>
            <person name="Magalhaes I.L.F."/>
            <person name="Oliveira U."/>
            <person name="Santos F.R."/>
            <person name="Vidigal T.H.D.A."/>
            <person name="Brescovit A.D."/>
            <person name="Santos A.J."/>
        </authorList>
    </citation>
    <scope>NUCLEOTIDE SEQUENCE</scope>
    <source>
        <tissue evidence="1">Shoot tissue taken approximately 20 cm above the soil surface</tissue>
    </source>
</reference>
<evidence type="ECO:0000313" key="1">
    <source>
        <dbReference type="EMBL" id="JAD19227.1"/>
    </source>
</evidence>
<sequence>MKVLLTCQVSLSLSLSPKRGQKRCHSLKKKSRVQEPVS</sequence>
<dbReference type="EMBL" id="GBRH01278668">
    <property type="protein sequence ID" value="JAD19227.1"/>
    <property type="molecule type" value="Transcribed_RNA"/>
</dbReference>